<evidence type="ECO:0000256" key="2">
    <source>
        <dbReference type="ARBA" id="ARBA00007532"/>
    </source>
</evidence>
<sequence length="497" mass="52524">MSDSYDVDLLVLGAGAAGLTAAGTGANFGAQTMLVERARLGGDCTWIGCVPSKTLLHAADLRANAQAYLDRFGGGGEAPAVDFAAVMGDLHATRQEVYDDADDPAIYEGFGVEVVKGEGRFTGPHAVRIDLEGGGTRDVTFRLAVICTGGRAAPPPIPGLDETPYLTNETLFEITEQPEHLVIIGAGSIGCEMGQAFRRLGSRVTVIDRSDHLLGKDDPDHAAILQGVLEDEGVEFVLGADVDRVETPTGGGGVVVHVTQGGESRAVEGDRLLVATGRQPNVEGVGLEAAGISYTKKGITVDDRCRTNLDHVWAAGDCTGEYALTHMSDHMAKQAVTNAVLKVPAAIDRDGITWTTFTSPEVAQVGKTEAELEEAGTSFVTYRFPYSKVDRAVTEHAEQGHIKIHATKWLGTILGASVVGARAGELISIYGVSMKAGVSVREIADTIFPYPTYGLGARRAADQYYIQKQYPLAIKAVKKVFGYSGATPPAPDPDRVV</sequence>
<feature type="domain" description="Pyridine nucleotide-disulphide oxidoreductase dimerisation" evidence="5">
    <location>
        <begin position="353"/>
        <end position="453"/>
    </location>
</feature>
<dbReference type="PANTHER" id="PTHR43014:SF2">
    <property type="entry name" value="MERCURIC REDUCTASE"/>
    <property type="match status" value="1"/>
</dbReference>
<dbReference type="Pfam" id="PF02852">
    <property type="entry name" value="Pyr_redox_dim"/>
    <property type="match status" value="1"/>
</dbReference>
<comment type="cofactor">
    <cofactor evidence="1">
        <name>FAD</name>
        <dbReference type="ChEBI" id="CHEBI:57692"/>
    </cofactor>
</comment>
<evidence type="ECO:0000259" key="6">
    <source>
        <dbReference type="Pfam" id="PF07992"/>
    </source>
</evidence>
<evidence type="ECO:0000313" key="8">
    <source>
        <dbReference type="Proteomes" id="UP001267426"/>
    </source>
</evidence>
<dbReference type="Gene3D" id="3.30.390.30">
    <property type="match status" value="1"/>
</dbReference>
<evidence type="ECO:0000256" key="3">
    <source>
        <dbReference type="ARBA" id="ARBA00022630"/>
    </source>
</evidence>
<dbReference type="Proteomes" id="UP001267426">
    <property type="component" value="Unassembled WGS sequence"/>
</dbReference>
<name>A0ABU3BM13_9BACT</name>
<dbReference type="PIRSF" id="PIRSF000350">
    <property type="entry name" value="Mercury_reductase_MerA"/>
    <property type="match status" value="1"/>
</dbReference>
<dbReference type="InterPro" id="IPR036188">
    <property type="entry name" value="FAD/NAD-bd_sf"/>
</dbReference>
<dbReference type="SUPFAM" id="SSF55424">
    <property type="entry name" value="FAD/NAD-linked reductases, dimerisation (C-terminal) domain"/>
    <property type="match status" value="1"/>
</dbReference>
<dbReference type="InterPro" id="IPR004099">
    <property type="entry name" value="Pyr_nucl-diS_OxRdtase_dimer"/>
</dbReference>
<dbReference type="Pfam" id="PF07992">
    <property type="entry name" value="Pyr_redox_2"/>
    <property type="match status" value="1"/>
</dbReference>
<dbReference type="InterPro" id="IPR001100">
    <property type="entry name" value="Pyr_nuc-diS_OxRdtase"/>
</dbReference>
<dbReference type="PANTHER" id="PTHR43014">
    <property type="entry name" value="MERCURIC REDUCTASE"/>
    <property type="match status" value="1"/>
</dbReference>
<evidence type="ECO:0000256" key="1">
    <source>
        <dbReference type="ARBA" id="ARBA00001974"/>
    </source>
</evidence>
<evidence type="ECO:0000259" key="5">
    <source>
        <dbReference type="Pfam" id="PF02852"/>
    </source>
</evidence>
<keyword evidence="4" id="KW-0274">FAD</keyword>
<dbReference type="EMBL" id="JAVRHT010000001">
    <property type="protein sequence ID" value="MDT0630322.1"/>
    <property type="molecule type" value="Genomic_DNA"/>
</dbReference>
<dbReference type="SUPFAM" id="SSF51905">
    <property type="entry name" value="FAD/NAD(P)-binding domain"/>
    <property type="match status" value="1"/>
</dbReference>
<dbReference type="PRINTS" id="PR00411">
    <property type="entry name" value="PNDRDTASEI"/>
</dbReference>
<comment type="caution">
    <text evidence="7">The sequence shown here is derived from an EMBL/GenBank/DDBJ whole genome shotgun (WGS) entry which is preliminary data.</text>
</comment>
<keyword evidence="8" id="KW-1185">Reference proteome</keyword>
<feature type="domain" description="FAD/NAD(P)-binding" evidence="6">
    <location>
        <begin position="8"/>
        <end position="328"/>
    </location>
</feature>
<dbReference type="PRINTS" id="PR00368">
    <property type="entry name" value="FADPNR"/>
</dbReference>
<reference evidence="7 8" key="1">
    <citation type="submission" date="2023-09" db="EMBL/GenBank/DDBJ databases">
        <authorList>
            <person name="Rey-Velasco X."/>
        </authorList>
    </citation>
    <scope>NUCLEOTIDE SEQUENCE [LARGE SCALE GENOMIC DNA]</scope>
    <source>
        <strain evidence="7 8">F394</strain>
    </source>
</reference>
<gene>
    <name evidence="7" type="ORF">RM540_01050</name>
</gene>
<dbReference type="InterPro" id="IPR016156">
    <property type="entry name" value="FAD/NAD-linked_Rdtase_dimer_sf"/>
</dbReference>
<dbReference type="Gene3D" id="3.50.50.60">
    <property type="entry name" value="FAD/NAD(P)-binding domain"/>
    <property type="match status" value="2"/>
</dbReference>
<evidence type="ECO:0000313" key="7">
    <source>
        <dbReference type="EMBL" id="MDT0630322.1"/>
    </source>
</evidence>
<accession>A0ABU3BM13</accession>
<proteinExistence type="inferred from homology"/>
<organism evidence="7 8">
    <name type="scientific">Rubrivirga litoralis</name>
    <dbReference type="NCBI Taxonomy" id="3075598"/>
    <lineage>
        <taxon>Bacteria</taxon>
        <taxon>Pseudomonadati</taxon>
        <taxon>Rhodothermota</taxon>
        <taxon>Rhodothermia</taxon>
        <taxon>Rhodothermales</taxon>
        <taxon>Rubricoccaceae</taxon>
        <taxon>Rubrivirga</taxon>
    </lineage>
</organism>
<dbReference type="InterPro" id="IPR023753">
    <property type="entry name" value="FAD/NAD-binding_dom"/>
</dbReference>
<dbReference type="RefSeq" id="WP_311661344.1">
    <property type="nucleotide sequence ID" value="NZ_JAVRHT010000001.1"/>
</dbReference>
<evidence type="ECO:0000256" key="4">
    <source>
        <dbReference type="ARBA" id="ARBA00022827"/>
    </source>
</evidence>
<keyword evidence="3" id="KW-0285">Flavoprotein</keyword>
<protein>
    <submittedName>
        <fullName evidence="7">FAD-dependent oxidoreductase</fullName>
    </submittedName>
</protein>
<comment type="similarity">
    <text evidence="2">Belongs to the class-I pyridine nucleotide-disulfide oxidoreductase family.</text>
</comment>